<protein>
    <submittedName>
        <fullName evidence="2">Site-specific recombinase</fullName>
    </submittedName>
</protein>
<organism evidence="2 3">
    <name type="scientific">Streptococcus gallolyticus</name>
    <dbReference type="NCBI Taxonomy" id="315405"/>
    <lineage>
        <taxon>Bacteria</taxon>
        <taxon>Bacillati</taxon>
        <taxon>Bacillota</taxon>
        <taxon>Bacilli</taxon>
        <taxon>Lactobacillales</taxon>
        <taxon>Streptococcaceae</taxon>
        <taxon>Streptococcus</taxon>
    </lineage>
</organism>
<name>A0A380K9C4_9STRE</name>
<dbReference type="GO" id="GO:0000150">
    <property type="term" value="F:DNA strand exchange activity"/>
    <property type="evidence" value="ECO:0007669"/>
    <property type="project" value="InterPro"/>
</dbReference>
<gene>
    <name evidence="2" type="ORF">NCTC13767_02310</name>
</gene>
<evidence type="ECO:0000313" key="2">
    <source>
        <dbReference type="EMBL" id="SUN61521.1"/>
    </source>
</evidence>
<dbReference type="GO" id="GO:0003677">
    <property type="term" value="F:DNA binding"/>
    <property type="evidence" value="ECO:0007669"/>
    <property type="project" value="InterPro"/>
</dbReference>
<evidence type="ECO:0000313" key="3">
    <source>
        <dbReference type="Proteomes" id="UP000254510"/>
    </source>
</evidence>
<evidence type="ECO:0000259" key="1">
    <source>
        <dbReference type="PROSITE" id="PS51736"/>
    </source>
</evidence>
<accession>A0A380K9C4</accession>
<reference evidence="2 3" key="1">
    <citation type="submission" date="2018-06" db="EMBL/GenBank/DDBJ databases">
        <authorList>
            <consortium name="Pathogen Informatics"/>
            <person name="Doyle S."/>
        </authorList>
    </citation>
    <scope>NUCLEOTIDE SEQUENCE [LARGE SCALE GENOMIC DNA]</scope>
    <source>
        <strain evidence="2 3">NCTC13767</strain>
    </source>
</reference>
<dbReference type="AlphaFoldDB" id="A0A380K9C4"/>
<dbReference type="SUPFAM" id="SSF53041">
    <property type="entry name" value="Resolvase-like"/>
    <property type="match status" value="1"/>
</dbReference>
<dbReference type="Gene3D" id="3.40.50.1390">
    <property type="entry name" value="Resolvase, N-terminal catalytic domain"/>
    <property type="match status" value="1"/>
</dbReference>
<dbReference type="EMBL" id="UHFM01000006">
    <property type="protein sequence ID" value="SUN61521.1"/>
    <property type="molecule type" value="Genomic_DNA"/>
</dbReference>
<dbReference type="InterPro" id="IPR006119">
    <property type="entry name" value="Resolv_N"/>
</dbReference>
<dbReference type="PROSITE" id="PS51736">
    <property type="entry name" value="RECOMBINASES_3"/>
    <property type="match status" value="1"/>
</dbReference>
<dbReference type="Pfam" id="PF00239">
    <property type="entry name" value="Resolvase"/>
    <property type="match status" value="1"/>
</dbReference>
<sequence>MELIRELKSKDVAVYFEKENINTIDSKGEFIITLMSSFAQEESRSISENVIWGQRKHYAEGKATVPFSRFLCYDMGGDGEFVINAKQARVVQGIFGKKSRLTQYCSIGFF</sequence>
<proteinExistence type="predicted"/>
<dbReference type="Proteomes" id="UP000254510">
    <property type="component" value="Unassembled WGS sequence"/>
</dbReference>
<dbReference type="InterPro" id="IPR036162">
    <property type="entry name" value="Resolvase-like_N_sf"/>
</dbReference>
<feature type="domain" description="Resolvase/invertase-type recombinase catalytic" evidence="1">
    <location>
        <begin position="1"/>
        <end position="61"/>
    </location>
</feature>